<keyword evidence="1" id="KW-1133">Transmembrane helix</keyword>
<dbReference type="Proteomes" id="UP000243975">
    <property type="component" value="Unassembled WGS sequence"/>
</dbReference>
<keyword evidence="3" id="KW-1185">Reference proteome</keyword>
<dbReference type="Gramene" id="KVI09684">
    <property type="protein sequence ID" value="KVI09684"/>
    <property type="gene ID" value="Ccrd_011929"/>
</dbReference>
<keyword evidence="1" id="KW-0472">Membrane</keyword>
<dbReference type="PANTHER" id="PTHR18966">
    <property type="entry name" value="IONOTROPIC GLUTAMATE RECEPTOR"/>
    <property type="match status" value="1"/>
</dbReference>
<gene>
    <name evidence="2" type="ORF">Ccrd_011929</name>
</gene>
<evidence type="ECO:0000256" key="1">
    <source>
        <dbReference type="SAM" id="Phobius"/>
    </source>
</evidence>
<dbReference type="EMBL" id="LEKV01001047">
    <property type="protein sequence ID" value="KVI09684.1"/>
    <property type="molecule type" value="Genomic_DNA"/>
</dbReference>
<dbReference type="AlphaFoldDB" id="A0A103YIG0"/>
<keyword evidence="1" id="KW-0812">Transmembrane</keyword>
<name>A0A103YIG0_CYNCS</name>
<comment type="caution">
    <text evidence="2">The sequence shown here is derived from an EMBL/GenBank/DDBJ whole genome shotgun (WGS) entry which is preliminary data.</text>
</comment>
<keyword evidence="2" id="KW-0675">Receptor</keyword>
<sequence length="164" mass="18468">MFVLKEERKAFVIQEKHKCSAKCLNEVMCLLQGAVGSKSYFPASRELHVELNWRKEYYSLNPFKEFKELDPNGIWAYDAVCALAMGVERAAGNLSRFVATVSVFVVLVLTSSYIVTLTSLFTVQQIASKEECIGFQDFPPIAEGAVFNSLEFAEVRNCEIKFTS</sequence>
<organism evidence="2 3">
    <name type="scientific">Cynara cardunculus var. scolymus</name>
    <name type="common">Globe artichoke</name>
    <name type="synonym">Cynara scolymus</name>
    <dbReference type="NCBI Taxonomy" id="59895"/>
    <lineage>
        <taxon>Eukaryota</taxon>
        <taxon>Viridiplantae</taxon>
        <taxon>Streptophyta</taxon>
        <taxon>Embryophyta</taxon>
        <taxon>Tracheophyta</taxon>
        <taxon>Spermatophyta</taxon>
        <taxon>Magnoliopsida</taxon>
        <taxon>eudicotyledons</taxon>
        <taxon>Gunneridae</taxon>
        <taxon>Pentapetalae</taxon>
        <taxon>asterids</taxon>
        <taxon>campanulids</taxon>
        <taxon>Asterales</taxon>
        <taxon>Asteraceae</taxon>
        <taxon>Carduoideae</taxon>
        <taxon>Cardueae</taxon>
        <taxon>Carduinae</taxon>
        <taxon>Cynara</taxon>
    </lineage>
</organism>
<accession>A0A103YIG0</accession>
<reference evidence="2 3" key="1">
    <citation type="journal article" date="2016" name="Sci. Rep.">
        <title>The genome sequence of the outbreeding globe artichoke constructed de novo incorporating a phase-aware low-pass sequencing strategy of F1 progeny.</title>
        <authorList>
            <person name="Scaglione D."/>
            <person name="Reyes-Chin-Wo S."/>
            <person name="Acquadro A."/>
            <person name="Froenicke L."/>
            <person name="Portis E."/>
            <person name="Beitel C."/>
            <person name="Tirone M."/>
            <person name="Mauro R."/>
            <person name="Lo Monaco A."/>
            <person name="Mauromicale G."/>
            <person name="Faccioli P."/>
            <person name="Cattivelli L."/>
            <person name="Rieseberg L."/>
            <person name="Michelmore R."/>
            <person name="Lanteri S."/>
        </authorList>
    </citation>
    <scope>NUCLEOTIDE SEQUENCE [LARGE SCALE GENOMIC DNA]</scope>
    <source>
        <strain evidence="2">2C</strain>
    </source>
</reference>
<evidence type="ECO:0000313" key="2">
    <source>
        <dbReference type="EMBL" id="KVI09684.1"/>
    </source>
</evidence>
<evidence type="ECO:0000313" key="3">
    <source>
        <dbReference type="Proteomes" id="UP000243975"/>
    </source>
</evidence>
<proteinExistence type="predicted"/>
<feature type="transmembrane region" description="Helical" evidence="1">
    <location>
        <begin position="97"/>
        <end position="121"/>
    </location>
</feature>
<dbReference type="Gene3D" id="1.10.287.70">
    <property type="match status" value="1"/>
</dbReference>
<dbReference type="InterPro" id="IPR015683">
    <property type="entry name" value="Ionotropic_Glu_rcpt"/>
</dbReference>
<protein>
    <submittedName>
        <fullName evidence="2">Ionotropic glutamate receptor</fullName>
    </submittedName>
</protein>